<accession>A7MMP8</accession>
<gene>
    <name evidence="1" type="ordered locus">ESA_01939</name>
</gene>
<reference evidence="1 2" key="1">
    <citation type="journal article" date="2010" name="PLoS ONE">
        <title>Genome sequence of Cronobacter sakazakii BAA-894 and comparative genomic hybridization analysis with other Cronobacter species.</title>
        <authorList>
            <person name="Kucerova E."/>
            <person name="Clifton S.W."/>
            <person name="Xia X.Q."/>
            <person name="Long F."/>
            <person name="Porwollik S."/>
            <person name="Fulton L."/>
            <person name="Fronick C."/>
            <person name="Minx P."/>
            <person name="Kyung K."/>
            <person name="Warren W."/>
            <person name="Fulton R."/>
            <person name="Feng D."/>
            <person name="Wollam A."/>
            <person name="Shah N."/>
            <person name="Bhonagiri V."/>
            <person name="Nash W.E."/>
            <person name="Hallsworth-Pepin K."/>
            <person name="Wilson R.K."/>
            <person name="McClelland M."/>
            <person name="Forsythe S.J."/>
        </authorList>
    </citation>
    <scope>NUCLEOTIDE SEQUENCE [LARGE SCALE GENOMIC DNA]</scope>
    <source>
        <strain evidence="1 2">ATCC BAA-894</strain>
    </source>
</reference>
<dbReference type="AlphaFoldDB" id="A7MMP8"/>
<evidence type="ECO:0000313" key="2">
    <source>
        <dbReference type="Proteomes" id="UP000000260"/>
    </source>
</evidence>
<evidence type="ECO:0000313" key="1">
    <source>
        <dbReference type="EMBL" id="ABU77193.1"/>
    </source>
</evidence>
<dbReference type="Proteomes" id="UP000000260">
    <property type="component" value="Chromosome"/>
</dbReference>
<protein>
    <submittedName>
        <fullName evidence="1">Uncharacterized protein</fullName>
    </submittedName>
</protein>
<dbReference type="EMBL" id="CP000783">
    <property type="protein sequence ID" value="ABU77193.1"/>
    <property type="molecule type" value="Genomic_DNA"/>
</dbReference>
<keyword evidence="2" id="KW-1185">Reference proteome</keyword>
<sequence length="51" mass="5940">MMCFAHNKQSVWMDCLIVSPVQTTFNKRNLNAVGEEKGQREGWPERRLVGF</sequence>
<dbReference type="KEGG" id="esa:ESA_01939"/>
<name>A7MMP8_CROS8</name>
<organism evidence="1 2">
    <name type="scientific">Cronobacter sakazakii (strain ATCC BAA-894)</name>
    <name type="common">Enterobacter sakazakii</name>
    <dbReference type="NCBI Taxonomy" id="290339"/>
    <lineage>
        <taxon>Bacteria</taxon>
        <taxon>Pseudomonadati</taxon>
        <taxon>Pseudomonadota</taxon>
        <taxon>Gammaproteobacteria</taxon>
        <taxon>Enterobacterales</taxon>
        <taxon>Enterobacteriaceae</taxon>
        <taxon>Cronobacter</taxon>
    </lineage>
</organism>
<dbReference type="HOGENOM" id="CLU_3097902_0_0_6"/>
<proteinExistence type="predicted"/>